<organism evidence="3 4">
    <name type="scientific">Rhodovastum atsumiense</name>
    <dbReference type="NCBI Taxonomy" id="504468"/>
    <lineage>
        <taxon>Bacteria</taxon>
        <taxon>Pseudomonadati</taxon>
        <taxon>Pseudomonadota</taxon>
        <taxon>Alphaproteobacteria</taxon>
        <taxon>Acetobacterales</taxon>
        <taxon>Acetobacteraceae</taxon>
        <taxon>Rhodovastum</taxon>
    </lineage>
</organism>
<dbReference type="EMBL" id="VWPK01000026">
    <property type="protein sequence ID" value="KAA5610901.1"/>
    <property type="molecule type" value="Genomic_DNA"/>
</dbReference>
<comment type="caution">
    <text evidence="3">The sequence shown here is derived from an EMBL/GenBank/DDBJ whole genome shotgun (WGS) entry which is preliminary data.</text>
</comment>
<dbReference type="Proteomes" id="UP000325255">
    <property type="component" value="Unassembled WGS sequence"/>
</dbReference>
<feature type="compositionally biased region" description="Basic and acidic residues" evidence="1">
    <location>
        <begin position="58"/>
        <end position="67"/>
    </location>
</feature>
<dbReference type="AlphaFoldDB" id="A0A5M6IRT2"/>
<evidence type="ECO:0000256" key="1">
    <source>
        <dbReference type="SAM" id="MobiDB-lite"/>
    </source>
</evidence>
<evidence type="ECO:0008006" key="5">
    <source>
        <dbReference type="Google" id="ProtNLM"/>
    </source>
</evidence>
<feature type="signal peptide" evidence="2">
    <location>
        <begin position="1"/>
        <end position="23"/>
    </location>
</feature>
<feature type="chain" id="PRO_5024450163" description="Entericidin A/B family lipoprotein" evidence="2">
    <location>
        <begin position="24"/>
        <end position="67"/>
    </location>
</feature>
<keyword evidence="2" id="KW-0732">Signal</keyword>
<feature type="region of interest" description="Disordered" evidence="1">
    <location>
        <begin position="26"/>
        <end position="67"/>
    </location>
</feature>
<keyword evidence="4" id="KW-1185">Reference proteome</keyword>
<evidence type="ECO:0000313" key="4">
    <source>
        <dbReference type="Proteomes" id="UP000325255"/>
    </source>
</evidence>
<dbReference type="RefSeq" id="WP_150041997.1">
    <property type="nucleotide sequence ID" value="NZ_OW485601.1"/>
</dbReference>
<protein>
    <recommendedName>
        <fullName evidence="5">Entericidin A/B family lipoprotein</fullName>
    </recommendedName>
</protein>
<reference evidence="3 4" key="1">
    <citation type="submission" date="2019-09" db="EMBL/GenBank/DDBJ databases">
        <title>Genome sequence of Rhodovastum atsumiense, a diverse member of the Acetobacteraceae family of non-sulfur purple photosynthetic bacteria.</title>
        <authorList>
            <person name="Meyer T."/>
            <person name="Kyndt J."/>
        </authorList>
    </citation>
    <scope>NUCLEOTIDE SEQUENCE [LARGE SCALE GENOMIC DNA]</scope>
    <source>
        <strain evidence="3 4">DSM 21279</strain>
    </source>
</reference>
<accession>A0A5M6IRT2</accession>
<evidence type="ECO:0000313" key="3">
    <source>
        <dbReference type="EMBL" id="KAA5610901.1"/>
    </source>
</evidence>
<evidence type="ECO:0000256" key="2">
    <source>
        <dbReference type="SAM" id="SignalP"/>
    </source>
</evidence>
<dbReference type="OrthoDB" id="7284426at2"/>
<proteinExistence type="predicted"/>
<name>A0A5M6IRT2_9PROT</name>
<gene>
    <name evidence="3" type="ORF">F1189_16800</name>
</gene>
<sequence>MRRTTLTALTAVLLVTLMLPLAACQSEGPAERTGKSLDQAGQNLRDTVDPPSGPAEAAGRKLDRTFQ</sequence>